<accession>A0ABQ0L7N6</accession>
<organism evidence="1 2">
    <name type="scientific">Mycena chlorophos</name>
    <name type="common">Agaric fungus</name>
    <name type="synonym">Agaricus chlorophos</name>
    <dbReference type="NCBI Taxonomy" id="658473"/>
    <lineage>
        <taxon>Eukaryota</taxon>
        <taxon>Fungi</taxon>
        <taxon>Dikarya</taxon>
        <taxon>Basidiomycota</taxon>
        <taxon>Agaricomycotina</taxon>
        <taxon>Agaricomycetes</taxon>
        <taxon>Agaricomycetidae</taxon>
        <taxon>Agaricales</taxon>
        <taxon>Marasmiineae</taxon>
        <taxon>Mycenaceae</taxon>
        <taxon>Mycena</taxon>
    </lineage>
</organism>
<dbReference type="SMART" id="SM00320">
    <property type="entry name" value="WD40"/>
    <property type="match status" value="2"/>
</dbReference>
<evidence type="ECO:0000313" key="2">
    <source>
        <dbReference type="Proteomes" id="UP000815677"/>
    </source>
</evidence>
<reference evidence="1" key="1">
    <citation type="submission" date="2014-09" db="EMBL/GenBank/DDBJ databases">
        <title>Genome sequence of the luminous mushroom Mycena chlorophos for searching fungal bioluminescence genes.</title>
        <authorList>
            <person name="Tanaka Y."/>
            <person name="Kasuga D."/>
            <person name="Oba Y."/>
            <person name="Hase S."/>
            <person name="Sato K."/>
            <person name="Oba Y."/>
            <person name="Sakakibara Y."/>
        </authorList>
    </citation>
    <scope>NUCLEOTIDE SEQUENCE</scope>
</reference>
<name>A0ABQ0L7N6_MYCCL</name>
<sequence>MSSPSANPLTTTELAPARPISKFGKYGHKLNLRGNIGGVNALKATGDGRYLAAGGMYGLAIWDSANGHQVKAPTAWSVDARGAVTTLLWIEGTSTKAYVLFVGTAKGRVSVFVSREGSTTEIRFLEKFIACLLIPGECEVTSAAFDPPSGRLALCVRGGVVVVLNYNVDDYQLEILHYIDFTGLGQKLLPKAIMFGAFADRNRPGVMKDMAVFSMYGGDVIIFRGERSELIREWNVGGIIGNAVCEGREIVIDEPSIGPILFQGQTAVMSWKVPVTRRKRPRGVAFSPDGRFIVSGSDHGIVYLFDREGNSTGAVD</sequence>
<dbReference type="Pfam" id="PF00400">
    <property type="entry name" value="WD40"/>
    <property type="match status" value="1"/>
</dbReference>
<feature type="non-terminal residue" evidence="1">
    <location>
        <position position="1"/>
    </location>
</feature>
<gene>
    <name evidence="1" type="ORF">MCHLO_04557</name>
</gene>
<dbReference type="InterPro" id="IPR001680">
    <property type="entry name" value="WD40_rpt"/>
</dbReference>
<dbReference type="Proteomes" id="UP000815677">
    <property type="component" value="Unassembled WGS sequence"/>
</dbReference>
<dbReference type="SUPFAM" id="SSF50978">
    <property type="entry name" value="WD40 repeat-like"/>
    <property type="match status" value="1"/>
</dbReference>
<keyword evidence="2" id="KW-1185">Reference proteome</keyword>
<evidence type="ECO:0000313" key="1">
    <source>
        <dbReference type="EMBL" id="GAT47073.1"/>
    </source>
</evidence>
<protein>
    <submittedName>
        <fullName evidence="1">WD40 repeat-like protein</fullName>
    </submittedName>
</protein>
<dbReference type="Gene3D" id="2.130.10.10">
    <property type="entry name" value="YVTN repeat-like/Quinoprotein amine dehydrogenase"/>
    <property type="match status" value="2"/>
</dbReference>
<dbReference type="InterPro" id="IPR036322">
    <property type="entry name" value="WD40_repeat_dom_sf"/>
</dbReference>
<dbReference type="InterPro" id="IPR015943">
    <property type="entry name" value="WD40/YVTN_repeat-like_dom_sf"/>
</dbReference>
<dbReference type="EMBL" id="DF843143">
    <property type="protein sequence ID" value="GAT47073.1"/>
    <property type="molecule type" value="Genomic_DNA"/>
</dbReference>
<proteinExistence type="predicted"/>
<feature type="non-terminal residue" evidence="1">
    <location>
        <position position="316"/>
    </location>
</feature>